<dbReference type="GO" id="GO:0016740">
    <property type="term" value="F:transferase activity"/>
    <property type="evidence" value="ECO:0007669"/>
    <property type="project" value="UniProtKB-KW"/>
</dbReference>
<sequence>MRKTNIQAWSEEWNTLFLKEKKVLEMIFKEEMEEIYHIGSTSVPAIGFAKPVIDILIGVKDLTKVDVYNDRMREAGYEPKGEYGISGRRFFQKGDDNRSHHVHIFKKGNGQIDSHLAFRDYLSAHPDEAKKYGDLKVTLAKQFPLDHQKYQAGKQEYVSRLAEKANEWAVKK</sequence>
<evidence type="ECO:0000313" key="1">
    <source>
        <dbReference type="EMBL" id="SER57809.1"/>
    </source>
</evidence>
<accession>A0A1H9QD60</accession>
<dbReference type="PANTHER" id="PTHR34822:SF1">
    <property type="entry name" value="GRPB FAMILY PROTEIN"/>
    <property type="match status" value="1"/>
</dbReference>
<proteinExistence type="predicted"/>
<organism evidence="1 2">
    <name type="scientific">Salipaludibacillus aurantiacus</name>
    <dbReference type="NCBI Taxonomy" id="1601833"/>
    <lineage>
        <taxon>Bacteria</taxon>
        <taxon>Bacillati</taxon>
        <taxon>Bacillota</taxon>
        <taxon>Bacilli</taxon>
        <taxon>Bacillales</taxon>
        <taxon>Bacillaceae</taxon>
    </lineage>
</organism>
<keyword evidence="2" id="KW-1185">Reference proteome</keyword>
<keyword evidence="1" id="KW-0808">Transferase</keyword>
<dbReference type="EMBL" id="FOGT01000002">
    <property type="protein sequence ID" value="SER57809.1"/>
    <property type="molecule type" value="Genomic_DNA"/>
</dbReference>
<dbReference type="PANTHER" id="PTHR34822">
    <property type="entry name" value="GRPB DOMAIN PROTEIN (AFU_ORTHOLOGUE AFUA_1G01530)"/>
    <property type="match status" value="1"/>
</dbReference>
<dbReference type="OrthoDB" id="9799092at2"/>
<dbReference type="SUPFAM" id="SSF81301">
    <property type="entry name" value="Nucleotidyltransferase"/>
    <property type="match status" value="1"/>
</dbReference>
<dbReference type="STRING" id="1601833.SAMN05518684_102133"/>
<dbReference type="InterPro" id="IPR007344">
    <property type="entry name" value="GrpB/CoaE"/>
</dbReference>
<protein>
    <submittedName>
        <fullName evidence="1">GrpB domain, predicted nucleotidyltransferase, UPF0157 family</fullName>
    </submittedName>
</protein>
<reference evidence="2" key="1">
    <citation type="submission" date="2016-10" db="EMBL/GenBank/DDBJ databases">
        <authorList>
            <person name="Varghese N."/>
            <person name="Submissions S."/>
        </authorList>
    </citation>
    <scope>NUCLEOTIDE SEQUENCE [LARGE SCALE GENOMIC DNA]</scope>
    <source>
        <strain evidence="2">S9</strain>
    </source>
</reference>
<name>A0A1H9QD60_9BACI</name>
<gene>
    <name evidence="1" type="ORF">SAMN05518684_102133</name>
</gene>
<dbReference type="RefSeq" id="WP_093047468.1">
    <property type="nucleotide sequence ID" value="NZ_FOGT01000002.1"/>
</dbReference>
<dbReference type="InterPro" id="IPR043519">
    <property type="entry name" value="NT_sf"/>
</dbReference>
<dbReference type="Gene3D" id="3.30.460.10">
    <property type="entry name" value="Beta Polymerase, domain 2"/>
    <property type="match status" value="1"/>
</dbReference>
<dbReference type="Pfam" id="PF04229">
    <property type="entry name" value="GrpB"/>
    <property type="match status" value="1"/>
</dbReference>
<dbReference type="AlphaFoldDB" id="A0A1H9QD60"/>
<evidence type="ECO:0000313" key="2">
    <source>
        <dbReference type="Proteomes" id="UP000198571"/>
    </source>
</evidence>
<dbReference type="Proteomes" id="UP000198571">
    <property type="component" value="Unassembled WGS sequence"/>
</dbReference>